<keyword evidence="5" id="KW-1185">Reference proteome</keyword>
<dbReference type="InterPro" id="IPR011701">
    <property type="entry name" value="MFS"/>
</dbReference>
<comment type="subcellular location">
    <subcellularLocation>
        <location evidence="1">Membrane</location>
        <topology evidence="1">Multi-pass membrane protein</topology>
    </subcellularLocation>
</comment>
<keyword evidence="2" id="KW-0812">Transmembrane</keyword>
<evidence type="ECO:0000256" key="1">
    <source>
        <dbReference type="ARBA" id="ARBA00004141"/>
    </source>
</evidence>
<evidence type="ECO:0000313" key="4">
    <source>
        <dbReference type="EMBL" id="ORY41819.1"/>
    </source>
</evidence>
<feature type="transmembrane region" description="Helical" evidence="2">
    <location>
        <begin position="175"/>
        <end position="196"/>
    </location>
</feature>
<reference evidence="4 5" key="1">
    <citation type="submission" date="2016-07" db="EMBL/GenBank/DDBJ databases">
        <title>Pervasive Adenine N6-methylation of Active Genes in Fungi.</title>
        <authorList>
            <consortium name="DOE Joint Genome Institute"/>
            <person name="Mondo S.J."/>
            <person name="Dannebaum R.O."/>
            <person name="Kuo R.C."/>
            <person name="Labutti K."/>
            <person name="Haridas S."/>
            <person name="Kuo A."/>
            <person name="Salamov A."/>
            <person name="Ahrendt S.R."/>
            <person name="Lipzen A."/>
            <person name="Sullivan W."/>
            <person name="Andreopoulos W.B."/>
            <person name="Clum A."/>
            <person name="Lindquist E."/>
            <person name="Daum C."/>
            <person name="Ramamoorthy G.K."/>
            <person name="Gryganskyi A."/>
            <person name="Culley D."/>
            <person name="Magnuson J.K."/>
            <person name="James T.Y."/>
            <person name="O'Malley M.A."/>
            <person name="Stajich J.E."/>
            <person name="Spatafora J.W."/>
            <person name="Visel A."/>
            <person name="Grigoriev I.V."/>
        </authorList>
    </citation>
    <scope>NUCLEOTIDE SEQUENCE [LARGE SCALE GENOMIC DNA]</scope>
    <source>
        <strain evidence="4 5">62-1032</strain>
    </source>
</reference>
<feature type="transmembrane region" description="Helical" evidence="2">
    <location>
        <begin position="294"/>
        <end position="318"/>
    </location>
</feature>
<dbReference type="GO" id="GO:0022857">
    <property type="term" value="F:transmembrane transporter activity"/>
    <property type="evidence" value="ECO:0007669"/>
    <property type="project" value="InterPro"/>
</dbReference>
<dbReference type="STRING" id="106004.A0A1Y2C469"/>
<dbReference type="SUPFAM" id="SSF103473">
    <property type="entry name" value="MFS general substrate transporter"/>
    <property type="match status" value="1"/>
</dbReference>
<comment type="caution">
    <text evidence="4">The sequence shown here is derived from an EMBL/GenBank/DDBJ whole genome shotgun (WGS) entry which is preliminary data.</text>
</comment>
<gene>
    <name evidence="4" type="ORF">BCR35DRAFT_311305</name>
</gene>
<dbReference type="Gene3D" id="1.20.1250.20">
    <property type="entry name" value="MFS general substrate transporter like domains"/>
    <property type="match status" value="2"/>
</dbReference>
<accession>A0A1Y2C469</accession>
<dbReference type="InterPro" id="IPR036259">
    <property type="entry name" value="MFS_trans_sf"/>
</dbReference>
<dbReference type="PANTHER" id="PTHR23520">
    <property type="entry name" value="TRANSPORTER, PUTATIVE (AFU_ORTHOLOGUE AFUA_3G04000)-RELATED"/>
    <property type="match status" value="1"/>
</dbReference>
<dbReference type="InterPro" id="IPR020846">
    <property type="entry name" value="MFS_dom"/>
</dbReference>
<dbReference type="AlphaFoldDB" id="A0A1Y2C469"/>
<proteinExistence type="predicted"/>
<organism evidence="4 5">
    <name type="scientific">Leucosporidium creatinivorum</name>
    <dbReference type="NCBI Taxonomy" id="106004"/>
    <lineage>
        <taxon>Eukaryota</taxon>
        <taxon>Fungi</taxon>
        <taxon>Dikarya</taxon>
        <taxon>Basidiomycota</taxon>
        <taxon>Pucciniomycotina</taxon>
        <taxon>Microbotryomycetes</taxon>
        <taxon>Leucosporidiales</taxon>
        <taxon>Leucosporidium</taxon>
    </lineage>
</organism>
<feature type="transmembrane region" description="Helical" evidence="2">
    <location>
        <begin position="59"/>
        <end position="78"/>
    </location>
</feature>
<evidence type="ECO:0000259" key="3">
    <source>
        <dbReference type="PROSITE" id="PS50850"/>
    </source>
</evidence>
<sequence>MPSLANELGYHHIMAEGHAHARRDIALLYVSRFLRLFAFGAVAPILVLHLRKLGFSDQLVGSFLSLTLLGDVLLSLVVTWSADAIGRRRVLAAGALLMAGSGIAFYLSSSFVALLAAAVLGIVSPAAMRVRSSSFSALPFSQADAHAPTVGPFSAIEVGMLSQLVSPDARVYVLMWYQVLGFVGTSVGALTSGFIISQLEKAGWHVVAAYRVIFLVYSLAAGIKVIASVVMSTHAELDAPAKPTATPPAEETSTDNERQPLLANQGQQAPSVADAILSSPEEPAPLPRLPLGKLIALCFIFSLDAFASSLIPNSFIAYYFRLSFNAPLSAITRTFSAGSLIAGFSQLAAGSIARRLGIILTMVGTHIPAQLITIALAFAPSLASGLTLYIARASIASMDTSVRGAFLAAIIPAESRTRFLGIINVCKTLASAPGPTLSGHLASWGGLRWSFVICGSLKILYDLGLLAGFLKAKLEH</sequence>
<keyword evidence="2" id="KW-1133">Transmembrane helix</keyword>
<feature type="domain" description="Major facilitator superfamily (MFS) profile" evidence="3">
    <location>
        <begin position="24"/>
        <end position="473"/>
    </location>
</feature>
<dbReference type="Proteomes" id="UP000193467">
    <property type="component" value="Unassembled WGS sequence"/>
</dbReference>
<feature type="transmembrane region" description="Helical" evidence="2">
    <location>
        <begin position="208"/>
        <end position="231"/>
    </location>
</feature>
<dbReference type="InParanoid" id="A0A1Y2C469"/>
<feature type="transmembrane region" description="Helical" evidence="2">
    <location>
        <begin position="369"/>
        <end position="391"/>
    </location>
</feature>
<feature type="transmembrane region" description="Helical" evidence="2">
    <location>
        <begin position="330"/>
        <end position="349"/>
    </location>
</feature>
<dbReference type="PROSITE" id="PS50850">
    <property type="entry name" value="MFS"/>
    <property type="match status" value="1"/>
</dbReference>
<dbReference type="OrthoDB" id="10027823at2759"/>
<keyword evidence="2" id="KW-0472">Membrane</keyword>
<protein>
    <submittedName>
        <fullName evidence="4">Major facilitator superfamily domain-containing protein</fullName>
    </submittedName>
</protein>
<feature type="transmembrane region" description="Helical" evidence="2">
    <location>
        <begin position="90"/>
        <end position="123"/>
    </location>
</feature>
<name>A0A1Y2C469_9BASI</name>
<dbReference type="GO" id="GO:0016020">
    <property type="term" value="C:membrane"/>
    <property type="evidence" value="ECO:0007669"/>
    <property type="project" value="UniProtKB-SubCell"/>
</dbReference>
<evidence type="ECO:0000313" key="5">
    <source>
        <dbReference type="Proteomes" id="UP000193467"/>
    </source>
</evidence>
<dbReference type="PANTHER" id="PTHR23520:SF5">
    <property type="entry name" value="TRANSPORTER, PUTATIVE (AFU_ORTHOLOGUE AFUA_3G04000)-RELATED"/>
    <property type="match status" value="1"/>
</dbReference>
<dbReference type="Pfam" id="PF07690">
    <property type="entry name" value="MFS_1"/>
    <property type="match status" value="2"/>
</dbReference>
<evidence type="ECO:0000256" key="2">
    <source>
        <dbReference type="SAM" id="Phobius"/>
    </source>
</evidence>
<dbReference type="EMBL" id="MCGR01000134">
    <property type="protein sequence ID" value="ORY41819.1"/>
    <property type="molecule type" value="Genomic_DNA"/>
</dbReference>
<feature type="transmembrane region" description="Helical" evidence="2">
    <location>
        <begin position="26"/>
        <end position="47"/>
    </location>
</feature>